<feature type="region of interest" description="Disordered" evidence="1">
    <location>
        <begin position="90"/>
        <end position="109"/>
    </location>
</feature>
<evidence type="ECO:0000256" key="1">
    <source>
        <dbReference type="SAM" id="MobiDB-lite"/>
    </source>
</evidence>
<comment type="caution">
    <text evidence="2">The sequence shown here is derived from an EMBL/GenBank/DDBJ whole genome shotgun (WGS) entry which is preliminary data.</text>
</comment>
<keyword evidence="3" id="KW-1185">Reference proteome</keyword>
<organism evidence="2 3">
    <name type="scientific">Streptomyces violaceusniger</name>
    <dbReference type="NCBI Taxonomy" id="68280"/>
    <lineage>
        <taxon>Bacteria</taxon>
        <taxon>Bacillati</taxon>
        <taxon>Actinomycetota</taxon>
        <taxon>Actinomycetes</taxon>
        <taxon>Kitasatosporales</taxon>
        <taxon>Streptomycetaceae</taxon>
        <taxon>Streptomyces</taxon>
        <taxon>Streptomyces violaceusniger group</taxon>
    </lineage>
</organism>
<sequence>MGCDHFSTDVSYLPELGAYLDGLLRQREKLRSMTEADDWARAEAAPSDEEIARIRRLIRRVTEEVDQLTDAERAEIQQAAAMVRKTRQGFLGMPRIPQPLPDLRPERPV</sequence>
<dbReference type="EMBL" id="BJHW01000001">
    <property type="protein sequence ID" value="GDY56618.1"/>
    <property type="molecule type" value="Genomic_DNA"/>
</dbReference>
<evidence type="ECO:0000313" key="2">
    <source>
        <dbReference type="EMBL" id="GDY56618.1"/>
    </source>
</evidence>
<protein>
    <submittedName>
        <fullName evidence="2">Uncharacterized protein</fullName>
    </submittedName>
</protein>
<evidence type="ECO:0000313" key="3">
    <source>
        <dbReference type="Proteomes" id="UP000301309"/>
    </source>
</evidence>
<proteinExistence type="predicted"/>
<accession>A0A4D4LDQ5</accession>
<reference evidence="2 3" key="1">
    <citation type="journal article" date="2020" name="Int. J. Syst. Evol. Microbiol.">
        <title>Reclassification of Streptomyces castelarensis and Streptomyces sporoclivatus as later heterotypic synonyms of Streptomyces antimycoticus.</title>
        <authorList>
            <person name="Komaki H."/>
            <person name="Tamura T."/>
        </authorList>
    </citation>
    <scope>NUCLEOTIDE SEQUENCE [LARGE SCALE GENOMIC DNA]</scope>
    <source>
        <strain evidence="2 3">NBRC 13459</strain>
    </source>
</reference>
<dbReference type="OrthoDB" id="8421690at2"/>
<name>A0A4D4LDQ5_STRVO</name>
<gene>
    <name evidence="2" type="ORF">SVIO_072410</name>
</gene>
<dbReference type="AlphaFoldDB" id="A0A4D4LDQ5"/>
<dbReference type="Proteomes" id="UP000301309">
    <property type="component" value="Unassembled WGS sequence"/>
</dbReference>